<protein>
    <recommendedName>
        <fullName evidence="4">Interleukin-3</fullName>
    </recommendedName>
</protein>
<dbReference type="OrthoDB" id="10357790at2759"/>
<gene>
    <name evidence="2" type="ORF">CIB84_006849</name>
</gene>
<evidence type="ECO:0000256" key="1">
    <source>
        <dbReference type="SAM" id="SignalP"/>
    </source>
</evidence>
<evidence type="ECO:0000313" key="3">
    <source>
        <dbReference type="Proteomes" id="UP000237246"/>
    </source>
</evidence>
<comment type="caution">
    <text evidence="2">The sequence shown here is derived from an EMBL/GenBank/DDBJ whole genome shotgun (WGS) entry which is preliminary data.</text>
</comment>
<feature type="signal peptide" evidence="1">
    <location>
        <begin position="1"/>
        <end position="17"/>
    </location>
</feature>
<keyword evidence="3" id="KW-1185">Reference proteome</keyword>
<dbReference type="Proteomes" id="UP000237246">
    <property type="component" value="Unassembled WGS sequence"/>
</dbReference>
<dbReference type="AlphaFoldDB" id="A0A2P4SZ68"/>
<proteinExistence type="predicted"/>
<name>A0A2P4SZ68_BAMTH</name>
<reference evidence="2 3" key="1">
    <citation type="submission" date="2018-01" db="EMBL/GenBank/DDBJ databases">
        <title>Comparison of the Chinese Bamboo Partridge and Red Junglefowl genome sequences highlights the importance of demography in genome evolution.</title>
        <authorList>
            <person name="Tiley G.P."/>
            <person name="Kimball R.T."/>
            <person name="Braun E.L."/>
            <person name="Burleigh J.G."/>
        </authorList>
    </citation>
    <scope>NUCLEOTIDE SEQUENCE [LARGE SCALE GENOMIC DNA]</scope>
    <source>
        <strain evidence="2">RTK389</strain>
        <tissue evidence="2">Blood</tissue>
    </source>
</reference>
<keyword evidence="1" id="KW-0732">Signal</keyword>
<organism evidence="2 3">
    <name type="scientific">Bambusicola thoracicus</name>
    <name type="common">Chinese bamboo-partridge</name>
    <name type="synonym">Perdix thoracica</name>
    <dbReference type="NCBI Taxonomy" id="9083"/>
    <lineage>
        <taxon>Eukaryota</taxon>
        <taxon>Metazoa</taxon>
        <taxon>Chordata</taxon>
        <taxon>Craniata</taxon>
        <taxon>Vertebrata</taxon>
        <taxon>Euteleostomi</taxon>
        <taxon>Archelosauria</taxon>
        <taxon>Archosauria</taxon>
        <taxon>Dinosauria</taxon>
        <taxon>Saurischia</taxon>
        <taxon>Theropoda</taxon>
        <taxon>Coelurosauria</taxon>
        <taxon>Aves</taxon>
        <taxon>Neognathae</taxon>
        <taxon>Galloanserae</taxon>
        <taxon>Galliformes</taxon>
        <taxon>Phasianidae</taxon>
        <taxon>Perdicinae</taxon>
        <taxon>Bambusicola</taxon>
    </lineage>
</organism>
<evidence type="ECO:0000313" key="2">
    <source>
        <dbReference type="EMBL" id="POI29401.1"/>
    </source>
</evidence>
<accession>A0A2P4SZ68</accession>
<dbReference type="EMBL" id="PPHD01015417">
    <property type="protein sequence ID" value="POI29401.1"/>
    <property type="molecule type" value="Genomic_DNA"/>
</dbReference>
<sequence length="84" mass="9590">MLLLLCLLLSCWAPSCPSPLPLDKGCPISSVLKEVIEGVQKLQGSNETMPPIHKWEPMENYDFFKNFEELLRFLNMYGISEKTS</sequence>
<feature type="chain" id="PRO_5015177779" description="Interleukin-3" evidence="1">
    <location>
        <begin position="18"/>
        <end position="84"/>
    </location>
</feature>
<evidence type="ECO:0008006" key="4">
    <source>
        <dbReference type="Google" id="ProtNLM"/>
    </source>
</evidence>